<organism evidence="3 4">
    <name type="scientific">Pigmentiphaga aceris</name>
    <dbReference type="NCBI Taxonomy" id="1940612"/>
    <lineage>
        <taxon>Bacteria</taxon>
        <taxon>Pseudomonadati</taxon>
        <taxon>Pseudomonadota</taxon>
        <taxon>Betaproteobacteria</taxon>
        <taxon>Burkholderiales</taxon>
        <taxon>Alcaligenaceae</taxon>
        <taxon>Pigmentiphaga</taxon>
    </lineage>
</organism>
<gene>
    <name evidence="3" type="primary">yidD</name>
    <name evidence="3" type="ORF">FXN63_26645</name>
</gene>
<reference evidence="3 4" key="1">
    <citation type="submission" date="2019-08" db="EMBL/GenBank/DDBJ databases">
        <title>Amphibian skin-associated Pigmentiphaga: genome sequence and occurrence across geography and hosts.</title>
        <authorList>
            <person name="Bletz M.C."/>
            <person name="Bunk B."/>
            <person name="Sproeer C."/>
            <person name="Biwer P."/>
            <person name="Reiter S."/>
            <person name="Rabemananjara F.C.E."/>
            <person name="Schulz S."/>
            <person name="Overmann J."/>
            <person name="Vences M."/>
        </authorList>
    </citation>
    <scope>NUCLEOTIDE SEQUENCE [LARGE SCALE GENOMIC DNA]</scope>
    <source>
        <strain evidence="3 4">Mada1488</strain>
    </source>
</reference>
<dbReference type="GO" id="GO:0005886">
    <property type="term" value="C:plasma membrane"/>
    <property type="evidence" value="ECO:0007669"/>
    <property type="project" value="UniProtKB-SubCell"/>
</dbReference>
<dbReference type="KEGG" id="pacr:FXN63_26645"/>
<dbReference type="RefSeq" id="WP_148818746.1">
    <property type="nucleotide sequence ID" value="NZ_CP043046.1"/>
</dbReference>
<feature type="compositionally biased region" description="Pro residues" evidence="2">
    <location>
        <begin position="85"/>
        <end position="98"/>
    </location>
</feature>
<dbReference type="PANTHER" id="PTHR33383:SF1">
    <property type="entry name" value="MEMBRANE PROTEIN INSERTION EFFICIENCY FACTOR-RELATED"/>
    <property type="match status" value="1"/>
</dbReference>
<dbReference type="Proteomes" id="UP000325161">
    <property type="component" value="Chromosome"/>
</dbReference>
<comment type="function">
    <text evidence="1">Could be involved in insertion of integral membrane proteins into the membrane.</text>
</comment>
<feature type="region of interest" description="Disordered" evidence="2">
    <location>
        <begin position="85"/>
        <end position="110"/>
    </location>
</feature>
<name>A0A5C0B574_9BURK</name>
<evidence type="ECO:0000313" key="4">
    <source>
        <dbReference type="Proteomes" id="UP000325161"/>
    </source>
</evidence>
<dbReference type="EMBL" id="CP043046">
    <property type="protein sequence ID" value="QEI09026.1"/>
    <property type="molecule type" value="Genomic_DNA"/>
</dbReference>
<dbReference type="NCBIfam" id="TIGR00278">
    <property type="entry name" value="membrane protein insertion efficiency factor YidD"/>
    <property type="match status" value="1"/>
</dbReference>
<dbReference type="PANTHER" id="PTHR33383">
    <property type="entry name" value="MEMBRANE PROTEIN INSERTION EFFICIENCY FACTOR-RELATED"/>
    <property type="match status" value="1"/>
</dbReference>
<feature type="compositionally biased region" description="Basic and acidic residues" evidence="2">
    <location>
        <begin position="100"/>
        <end position="110"/>
    </location>
</feature>
<evidence type="ECO:0000313" key="3">
    <source>
        <dbReference type="EMBL" id="QEI09026.1"/>
    </source>
</evidence>
<dbReference type="InterPro" id="IPR002696">
    <property type="entry name" value="Membr_insert_effic_factor_YidD"/>
</dbReference>
<keyword evidence="1" id="KW-1003">Cell membrane</keyword>
<dbReference type="HAMAP" id="MF_00386">
    <property type="entry name" value="UPF0161_YidD"/>
    <property type="match status" value="1"/>
</dbReference>
<evidence type="ECO:0000256" key="1">
    <source>
        <dbReference type="HAMAP-Rule" id="MF_00386"/>
    </source>
</evidence>
<evidence type="ECO:0000256" key="2">
    <source>
        <dbReference type="SAM" id="MobiDB-lite"/>
    </source>
</evidence>
<dbReference type="AlphaFoldDB" id="A0A5C0B574"/>
<comment type="subcellular location">
    <subcellularLocation>
        <location evidence="1">Cell membrane</location>
        <topology evidence="1">Peripheral membrane protein</topology>
        <orientation evidence="1">Cytoplasmic side</orientation>
    </subcellularLocation>
</comment>
<comment type="similarity">
    <text evidence="1">Belongs to the UPF0161 family.</text>
</comment>
<keyword evidence="4" id="KW-1185">Reference proteome</keyword>
<dbReference type="Pfam" id="PF01809">
    <property type="entry name" value="YidD"/>
    <property type="match status" value="1"/>
</dbReference>
<proteinExistence type="inferred from homology"/>
<accession>A0A5C0B574</accession>
<keyword evidence="1" id="KW-0472">Membrane</keyword>
<sequence>MKLSGSARTLHAASKRWLRWALILPIRFYRYFVSPFLGHSCRFLPTCSVYAIEAIEQHGAARGSYLAMRRLGRCHPWCEGGIDPVPPVEGNAPPPPHPRLFRERCGPGDD</sequence>
<dbReference type="SMART" id="SM01234">
    <property type="entry name" value="Haemolytic"/>
    <property type="match status" value="1"/>
</dbReference>
<dbReference type="OrthoDB" id="9801753at2"/>
<protein>
    <recommendedName>
        <fullName evidence="1">Putative membrane protein insertion efficiency factor</fullName>
    </recommendedName>
</protein>